<dbReference type="GO" id="GO:0032259">
    <property type="term" value="P:methylation"/>
    <property type="evidence" value="ECO:0007669"/>
    <property type="project" value="UniProtKB-KW"/>
</dbReference>
<dbReference type="SUPFAM" id="SSF53335">
    <property type="entry name" value="S-adenosyl-L-methionine-dependent methyltransferases"/>
    <property type="match status" value="1"/>
</dbReference>
<feature type="binding site" evidence="6">
    <location>
        <position position="209"/>
    </location>
    <ligand>
        <name>S-adenosyl-L-methionine</name>
        <dbReference type="ChEBI" id="CHEBI:59789"/>
    </ligand>
</feature>
<dbReference type="GO" id="GO:0005737">
    <property type="term" value="C:cytoplasm"/>
    <property type="evidence" value="ECO:0007669"/>
    <property type="project" value="UniProtKB-SubCell"/>
</dbReference>
<keyword evidence="4 6" id="KW-0808">Transferase</keyword>
<protein>
    <recommendedName>
        <fullName evidence="6">Ribosomal protein L11 methyltransferase</fullName>
        <shortName evidence="6">L11 Mtase</shortName>
        <ecNumber evidence="6">2.1.1.-</ecNumber>
    </recommendedName>
</protein>
<dbReference type="InterPro" id="IPR029063">
    <property type="entry name" value="SAM-dependent_MTases_sf"/>
</dbReference>
<keyword evidence="5 6" id="KW-0949">S-adenosyl-L-methionine</keyword>
<dbReference type="HAMAP" id="MF_00735">
    <property type="entry name" value="Methyltr_PrmA"/>
    <property type="match status" value="1"/>
</dbReference>
<dbReference type="InterPro" id="IPR050078">
    <property type="entry name" value="Ribosomal_L11_MeTrfase_PrmA"/>
</dbReference>
<evidence type="ECO:0000256" key="4">
    <source>
        <dbReference type="ARBA" id="ARBA00022679"/>
    </source>
</evidence>
<keyword evidence="2 6" id="KW-0963">Cytoplasm</keyword>
<evidence type="ECO:0000256" key="5">
    <source>
        <dbReference type="ARBA" id="ARBA00022691"/>
    </source>
</evidence>
<keyword evidence="3 6" id="KW-0489">Methyltransferase</keyword>
<proteinExistence type="inferred from homology"/>
<evidence type="ECO:0000256" key="1">
    <source>
        <dbReference type="ARBA" id="ARBA00009741"/>
    </source>
</evidence>
<dbReference type="GO" id="GO:0016279">
    <property type="term" value="F:protein-lysine N-methyltransferase activity"/>
    <property type="evidence" value="ECO:0007669"/>
    <property type="project" value="RHEA"/>
</dbReference>
<keyword evidence="7" id="KW-0689">Ribosomal protein</keyword>
<dbReference type="EC" id="2.1.1.-" evidence="6"/>
<evidence type="ECO:0000256" key="3">
    <source>
        <dbReference type="ARBA" id="ARBA00022603"/>
    </source>
</evidence>
<evidence type="ECO:0000313" key="7">
    <source>
        <dbReference type="EMBL" id="PWI57171.1"/>
    </source>
</evidence>
<dbReference type="NCBIfam" id="TIGR00406">
    <property type="entry name" value="prmA"/>
    <property type="match status" value="1"/>
</dbReference>
<gene>
    <name evidence="6" type="primary">prmA</name>
    <name evidence="7" type="ORF">BM613_09890</name>
</gene>
<dbReference type="Gene3D" id="3.40.50.150">
    <property type="entry name" value="Vaccinia Virus protein VP39"/>
    <property type="match status" value="1"/>
</dbReference>
<dbReference type="CDD" id="cd02440">
    <property type="entry name" value="AdoMet_MTases"/>
    <property type="match status" value="1"/>
</dbReference>
<dbReference type="Proteomes" id="UP000245380">
    <property type="component" value="Unassembled WGS sequence"/>
</dbReference>
<feature type="binding site" evidence="6">
    <location>
        <position position="187"/>
    </location>
    <ligand>
        <name>S-adenosyl-L-methionine</name>
        <dbReference type="ChEBI" id="CHEBI:59789"/>
    </ligand>
</feature>
<dbReference type="InterPro" id="IPR004498">
    <property type="entry name" value="Ribosomal_PrmA_MeTrfase"/>
</dbReference>
<evidence type="ECO:0000256" key="2">
    <source>
        <dbReference type="ARBA" id="ARBA00022490"/>
    </source>
</evidence>
<dbReference type="PANTHER" id="PTHR43648:SF1">
    <property type="entry name" value="ELECTRON TRANSFER FLAVOPROTEIN BETA SUBUNIT LYSINE METHYLTRANSFERASE"/>
    <property type="match status" value="1"/>
</dbReference>
<name>A0A2U3D7C9_SULT2</name>
<comment type="catalytic activity">
    <reaction evidence="6">
        <text>L-lysyl-[protein] + 3 S-adenosyl-L-methionine = N(6),N(6),N(6)-trimethyl-L-lysyl-[protein] + 3 S-adenosyl-L-homocysteine + 3 H(+)</text>
        <dbReference type="Rhea" id="RHEA:54192"/>
        <dbReference type="Rhea" id="RHEA-COMP:9752"/>
        <dbReference type="Rhea" id="RHEA-COMP:13826"/>
        <dbReference type="ChEBI" id="CHEBI:15378"/>
        <dbReference type="ChEBI" id="CHEBI:29969"/>
        <dbReference type="ChEBI" id="CHEBI:57856"/>
        <dbReference type="ChEBI" id="CHEBI:59789"/>
        <dbReference type="ChEBI" id="CHEBI:61961"/>
    </reaction>
</comment>
<sequence length="318" mass="35471">MDLWRVSLSTTSEAADAVSVALEDIGALAVEIEDRADWVRKLQAPQFGEWVWEKDFARLTEGAFVHGYFEYLGTSLPNELQPRLQARLEQIRASGLEAGSLQYEWEKVESESYLDVWKADYHAVSVSDQMTIVPSWEKEQHTFGSDHIVLVIDPGVAFGTGTHQTTLLCLRALITQLQSQMDVLDIGTGTGILAIAAAKLGARHVVAADLDEVAVRVARDNVLTNDVLDRVQVIRSDLLQEVPEHGYHLITANLLVNLVQRILPVLYRYLAQNGVVLFSGIVKSQVEQITEALENAKLELLYVEYLDDWAVVCCRKKG</sequence>
<dbReference type="PIRSF" id="PIRSF000401">
    <property type="entry name" value="RPL11_MTase"/>
    <property type="match status" value="1"/>
</dbReference>
<feature type="binding site" evidence="6">
    <location>
        <position position="166"/>
    </location>
    <ligand>
        <name>S-adenosyl-L-methionine</name>
        <dbReference type="ChEBI" id="CHEBI:59789"/>
    </ligand>
</feature>
<dbReference type="EMBL" id="MPDK01000017">
    <property type="protein sequence ID" value="PWI57171.1"/>
    <property type="molecule type" value="Genomic_DNA"/>
</dbReference>
<comment type="subcellular location">
    <subcellularLocation>
        <location evidence="6">Cytoplasm</location>
    </subcellularLocation>
</comment>
<dbReference type="Pfam" id="PF06325">
    <property type="entry name" value="PrmA"/>
    <property type="match status" value="1"/>
</dbReference>
<dbReference type="PANTHER" id="PTHR43648">
    <property type="entry name" value="ELECTRON TRANSFER FLAVOPROTEIN BETA SUBUNIT LYSINE METHYLTRANSFERASE"/>
    <property type="match status" value="1"/>
</dbReference>
<evidence type="ECO:0000256" key="6">
    <source>
        <dbReference type="HAMAP-Rule" id="MF_00735"/>
    </source>
</evidence>
<accession>A0A2U3D7C9</accession>
<reference evidence="7 8" key="1">
    <citation type="submission" date="2016-11" db="EMBL/GenBank/DDBJ databases">
        <title>Comparative genomics of Acidibacillus ferroxidans species.</title>
        <authorList>
            <person name="Oliveira G."/>
            <person name="Nunes G."/>
            <person name="Oliveira R."/>
            <person name="Araujo F."/>
            <person name="Salim A."/>
            <person name="Scholte L."/>
            <person name="Morais D."/>
            <person name="Nancucheo I."/>
            <person name="Johnson D.B."/>
            <person name="Grail B."/>
            <person name="Bittencourt J."/>
            <person name="Valadares R."/>
        </authorList>
    </citation>
    <scope>NUCLEOTIDE SEQUENCE [LARGE SCALE GENOMIC DNA]</scope>
    <source>
        <strain evidence="7 8">Y002</strain>
    </source>
</reference>
<dbReference type="GO" id="GO:0005840">
    <property type="term" value="C:ribosome"/>
    <property type="evidence" value="ECO:0007669"/>
    <property type="project" value="UniProtKB-KW"/>
</dbReference>
<evidence type="ECO:0000313" key="8">
    <source>
        <dbReference type="Proteomes" id="UP000245380"/>
    </source>
</evidence>
<comment type="function">
    <text evidence="6">Methylates ribosomal protein L11.</text>
</comment>
<keyword evidence="7" id="KW-0687">Ribonucleoprotein</keyword>
<feature type="binding site" evidence="6">
    <location>
        <position position="253"/>
    </location>
    <ligand>
        <name>S-adenosyl-L-methionine</name>
        <dbReference type="ChEBI" id="CHEBI:59789"/>
    </ligand>
</feature>
<comment type="similarity">
    <text evidence="1 6">Belongs to the methyltransferase superfamily. PrmA family.</text>
</comment>
<comment type="caution">
    <text evidence="7">The sequence shown here is derived from an EMBL/GenBank/DDBJ whole genome shotgun (WGS) entry which is preliminary data.</text>
</comment>
<organism evidence="7 8">
    <name type="scientific">Sulfoacidibacillus thermotolerans</name>
    <name type="common">Acidibacillus sulfuroxidans</name>
    <dbReference type="NCBI Taxonomy" id="1765684"/>
    <lineage>
        <taxon>Bacteria</taxon>
        <taxon>Bacillati</taxon>
        <taxon>Bacillota</taxon>
        <taxon>Bacilli</taxon>
        <taxon>Bacillales</taxon>
        <taxon>Alicyclobacillaceae</taxon>
        <taxon>Sulfoacidibacillus</taxon>
    </lineage>
</organism>
<dbReference type="AlphaFoldDB" id="A0A2U3D7C9"/>
<dbReference type="RefSeq" id="WP_181363040.1">
    <property type="nucleotide sequence ID" value="NZ_MPDK01000017.1"/>
</dbReference>
<keyword evidence="8" id="KW-1185">Reference proteome</keyword>